<dbReference type="InterPro" id="IPR011059">
    <property type="entry name" value="Metal-dep_hydrolase_composite"/>
</dbReference>
<protein>
    <submittedName>
        <fullName evidence="2">Amidohydrolase</fullName>
    </submittedName>
</protein>
<dbReference type="InterPro" id="IPR006680">
    <property type="entry name" value="Amidohydro-rel"/>
</dbReference>
<dbReference type="AlphaFoldDB" id="H5SIL5"/>
<dbReference type="Gene3D" id="3.20.20.140">
    <property type="entry name" value="Metal-dependent hydrolases"/>
    <property type="match status" value="2"/>
</dbReference>
<accession>H5SIL5</accession>
<dbReference type="SUPFAM" id="SSF51338">
    <property type="entry name" value="Composite domain of metallo-dependent hydrolases"/>
    <property type="match status" value="2"/>
</dbReference>
<dbReference type="GO" id="GO:0016810">
    <property type="term" value="F:hydrolase activity, acting on carbon-nitrogen (but not peptide) bonds"/>
    <property type="evidence" value="ECO:0007669"/>
    <property type="project" value="InterPro"/>
</dbReference>
<dbReference type="PANTHER" id="PTHR43135:SF3">
    <property type="entry name" value="ALPHA-D-RIBOSE 1-METHYLPHOSPHONATE 5-TRIPHOSPHATE DIPHOSPHATASE"/>
    <property type="match status" value="1"/>
</dbReference>
<keyword evidence="2" id="KW-0378">Hydrolase</keyword>
<reference evidence="2" key="1">
    <citation type="journal article" date="2005" name="Environ. Microbiol.">
        <title>Genetic and functional properties of uncultivated thermophilic crenarchaeotes from a subsurface gold mine as revealed by analysis of genome fragments.</title>
        <authorList>
            <person name="Nunoura T."/>
            <person name="Hirayama H."/>
            <person name="Takami H."/>
            <person name="Oida H."/>
            <person name="Nishi S."/>
            <person name="Shimamura S."/>
            <person name="Suzuki Y."/>
            <person name="Inagaki F."/>
            <person name="Takai K."/>
            <person name="Nealson K.H."/>
            <person name="Horikoshi K."/>
        </authorList>
    </citation>
    <scope>NUCLEOTIDE SEQUENCE</scope>
</reference>
<gene>
    <name evidence="2" type="ORF">HGMM_F33H03C10</name>
</gene>
<dbReference type="Pfam" id="PF01979">
    <property type="entry name" value="Amidohydro_1"/>
    <property type="match status" value="2"/>
</dbReference>
<sequence>MKHVLAAVVVLVVSTSAQQTTRPVEGLRAKPIRYLALTNLTVIAEPGVKLENATVVVRDGVIENVGQSIPLPRGATVRDCRGLWCYAGFVEPYALERDTLYRFDDDESPQTPQTPQATHWNQAIHPQLRAIERISLSDRQLESYRKLGFCALHVGVGDGIMRGTSALVLAKSGTLAETTLRADVAQLLSFRKGSSRTPYPSSLMGCIALIRQTLLDAAWYDAAQKAYTAGKLTERPETNVSLQALAQAMAAKQLFVFETEDEHDILRAAAIAKEHGLEAIYVGTGREYRRLPSLVRATTRVMIPLNFPDVPDVSSYERALDVSLEDLLHWDAAPENPYRCDSAGLWFCLTTYRLDDRQSFWTRLRRAVHYGLSPQTALAALTTRPAELLGVGSQLGKVRPGYRANLVLANGDLFAEDAEILSVFVEGEEFPITKPIPEMRGFWRGVIGSDSLRLSIGGSRTQPTATVQYADRSARARVAFQEHALVVTVSADSLGLGSGMLRMSAHLDSAQDAIGGVAVFADGSTRQWNARRIEPFRDTTPKKQPERRRSIGVMMYPFGPFGYEQTPPQRAVLFKGATVWTCAAAGVLDSADVLIRAGKIAAIGRGLSGGDTVIDARGMHLTPGIIDEHSHIAISRGVNEGTHAVTAEVEIGRVIDPDDISIYRQLAGGVTASHLLHGSANPIGGQLQLIKLRWGEDAEGLKFRGAPPTIKFALGENVKQSNWGDRFTTRYPQTRMGVEEIMRDAFRAALEYERARAEAASRGLPFRRDLQLEALLEVVRGQRFIHCHSYVQSEILMLMRLAEEFGFRVQTFTHILEGYKVAREMKEHGATASSFADWWAYKFEVYDAIPQNPAIMAEQGIVTSVNSDDAEMARRLNQEAAKSIKYSDMRPEDALKMCTINPAIQLKVDRSVGSIEVGKDADLVLWNGNPLSNFSRVEQTYVDGRCYFDRRRDAQLRQRDRALRALLEQRALEALQSGEQPSSEPSRRRNRMYHCEDVEDEVAGW</sequence>
<dbReference type="EMBL" id="AP011735">
    <property type="protein sequence ID" value="BAL56001.1"/>
    <property type="molecule type" value="Genomic_DNA"/>
</dbReference>
<feature type="domain" description="Amidohydrolase-related" evidence="1">
    <location>
        <begin position="858"/>
        <end position="939"/>
    </location>
</feature>
<evidence type="ECO:0000259" key="1">
    <source>
        <dbReference type="Pfam" id="PF01979"/>
    </source>
</evidence>
<dbReference type="CDD" id="cd01309">
    <property type="entry name" value="Met_dep_hydrolase_C"/>
    <property type="match status" value="1"/>
</dbReference>
<name>H5SIL5_9BACT</name>
<dbReference type="InterPro" id="IPR051781">
    <property type="entry name" value="Metallo-dep_Hydrolase"/>
</dbReference>
<proteinExistence type="predicted"/>
<organism evidence="2">
    <name type="scientific">uncultured Bacteroidota bacterium</name>
    <dbReference type="NCBI Taxonomy" id="152509"/>
    <lineage>
        <taxon>Bacteria</taxon>
        <taxon>Pseudomonadati</taxon>
        <taxon>Bacteroidota</taxon>
        <taxon>environmental samples</taxon>
    </lineage>
</organism>
<dbReference type="Gene3D" id="2.30.40.10">
    <property type="entry name" value="Urease, subunit C, domain 1"/>
    <property type="match status" value="1"/>
</dbReference>
<dbReference type="InterPro" id="IPR032466">
    <property type="entry name" value="Metal_Hydrolase"/>
</dbReference>
<reference evidence="2" key="2">
    <citation type="journal article" date="2012" name="PLoS ONE">
        <title>A Deeply Branching Thermophilic Bacterium with an Ancient Acetyl-CoA Pathway Dominates a Subsurface Ecosystem.</title>
        <authorList>
            <person name="Takami H."/>
            <person name="Noguchi H."/>
            <person name="Takaki Y."/>
            <person name="Uchiyama I."/>
            <person name="Toyoda A."/>
            <person name="Nishi S."/>
            <person name="Chee G.-J."/>
            <person name="Arai W."/>
            <person name="Nunoura T."/>
            <person name="Itoh T."/>
            <person name="Hattori M."/>
            <person name="Takai K."/>
        </authorList>
    </citation>
    <scope>NUCLEOTIDE SEQUENCE</scope>
</reference>
<evidence type="ECO:0000313" key="2">
    <source>
        <dbReference type="EMBL" id="BAL56001.1"/>
    </source>
</evidence>
<feature type="domain" description="Amidohydrolase-related" evidence="1">
    <location>
        <begin position="359"/>
        <end position="428"/>
    </location>
</feature>
<dbReference type="SUPFAM" id="SSF51556">
    <property type="entry name" value="Metallo-dependent hydrolases"/>
    <property type="match status" value="2"/>
</dbReference>
<dbReference type="PANTHER" id="PTHR43135">
    <property type="entry name" value="ALPHA-D-RIBOSE 1-METHYLPHOSPHONATE 5-TRIPHOSPHATE DIPHOSPHATASE"/>
    <property type="match status" value="1"/>
</dbReference>